<keyword evidence="8" id="KW-1185">Reference proteome</keyword>
<keyword evidence="3 6" id="KW-0812">Transmembrane</keyword>
<dbReference type="InterPro" id="IPR008952">
    <property type="entry name" value="Tetraspanin_EC2_sf"/>
</dbReference>
<evidence type="ECO:0000256" key="5">
    <source>
        <dbReference type="ARBA" id="ARBA00023136"/>
    </source>
</evidence>
<dbReference type="InterPro" id="IPR018499">
    <property type="entry name" value="Tetraspanin/Peripherin"/>
</dbReference>
<proteinExistence type="inferred from homology"/>
<dbReference type="Gene3D" id="1.10.1450.10">
    <property type="entry name" value="Tetraspanin"/>
    <property type="match status" value="1"/>
</dbReference>
<dbReference type="InterPro" id="IPR000301">
    <property type="entry name" value="Tetraspanin_animals"/>
</dbReference>
<evidence type="ECO:0000313" key="8">
    <source>
        <dbReference type="Proteomes" id="UP000596742"/>
    </source>
</evidence>
<dbReference type="EMBL" id="UYJE01007081">
    <property type="protein sequence ID" value="VDI51656.1"/>
    <property type="molecule type" value="Genomic_DNA"/>
</dbReference>
<dbReference type="PRINTS" id="PR00259">
    <property type="entry name" value="TMFOUR"/>
</dbReference>
<keyword evidence="4 6" id="KW-1133">Transmembrane helix</keyword>
<evidence type="ECO:0000256" key="4">
    <source>
        <dbReference type="ARBA" id="ARBA00022989"/>
    </source>
</evidence>
<gene>
    <name evidence="7" type="ORF">MGAL_10B085285</name>
</gene>
<comment type="subcellular location">
    <subcellularLocation>
        <location evidence="1 6">Membrane</location>
        <topology evidence="1 6">Multi-pass membrane protein</topology>
    </subcellularLocation>
</comment>
<dbReference type="PANTHER" id="PTHR19282:SF527">
    <property type="entry name" value="TETRASPANIN"/>
    <property type="match status" value="1"/>
</dbReference>
<dbReference type="PANTHER" id="PTHR19282">
    <property type="entry name" value="TETRASPANIN"/>
    <property type="match status" value="1"/>
</dbReference>
<sequence length="250" mass="27015">MGTKGNIKCCAAVFHFLIFIAGVSSLSMGIYIIASDYGAHQLSAVLGDELYHVAAYIAIAGGTAIAIISLCGVCGSLKEKKCVLVIMSGKIQKSMKIALVNKYGVNLDHSENRMVTEVWDLMQKNLECCGVHGGVNSTDSWAIYKIKSQWYKHGNNRKAYVPDSCCRHDGDIITCTGLNGTEGTPIDGPPVGGNVNPHLYHKGCYDELVNYVQGHVLMIGGIAVASIVVILFGLIFSMSLYRSIREVDSY</sequence>
<organism evidence="7 8">
    <name type="scientific">Mytilus galloprovincialis</name>
    <name type="common">Mediterranean mussel</name>
    <dbReference type="NCBI Taxonomy" id="29158"/>
    <lineage>
        <taxon>Eukaryota</taxon>
        <taxon>Metazoa</taxon>
        <taxon>Spiralia</taxon>
        <taxon>Lophotrochozoa</taxon>
        <taxon>Mollusca</taxon>
        <taxon>Bivalvia</taxon>
        <taxon>Autobranchia</taxon>
        <taxon>Pteriomorphia</taxon>
        <taxon>Mytilida</taxon>
        <taxon>Mytiloidea</taxon>
        <taxon>Mytilidae</taxon>
        <taxon>Mytilinae</taxon>
        <taxon>Mytilus</taxon>
    </lineage>
</organism>
<evidence type="ECO:0000256" key="3">
    <source>
        <dbReference type="ARBA" id="ARBA00022692"/>
    </source>
</evidence>
<dbReference type="GO" id="GO:0005886">
    <property type="term" value="C:plasma membrane"/>
    <property type="evidence" value="ECO:0007669"/>
    <property type="project" value="TreeGrafter"/>
</dbReference>
<dbReference type="Proteomes" id="UP000596742">
    <property type="component" value="Unassembled WGS sequence"/>
</dbReference>
<evidence type="ECO:0000256" key="2">
    <source>
        <dbReference type="ARBA" id="ARBA00006840"/>
    </source>
</evidence>
<feature type="transmembrane region" description="Helical" evidence="6">
    <location>
        <begin position="216"/>
        <end position="241"/>
    </location>
</feature>
<evidence type="ECO:0000256" key="1">
    <source>
        <dbReference type="ARBA" id="ARBA00004141"/>
    </source>
</evidence>
<accession>A0A8B6FP54</accession>
<reference evidence="7" key="1">
    <citation type="submission" date="2018-11" db="EMBL/GenBank/DDBJ databases">
        <authorList>
            <person name="Alioto T."/>
            <person name="Alioto T."/>
        </authorList>
    </citation>
    <scope>NUCLEOTIDE SEQUENCE</scope>
</reference>
<dbReference type="SUPFAM" id="SSF48652">
    <property type="entry name" value="Tetraspanin"/>
    <property type="match status" value="1"/>
</dbReference>
<dbReference type="PIRSF" id="PIRSF002419">
    <property type="entry name" value="Tetraspanin"/>
    <property type="match status" value="1"/>
</dbReference>
<dbReference type="Pfam" id="PF00335">
    <property type="entry name" value="Tetraspanin"/>
    <property type="match status" value="2"/>
</dbReference>
<evidence type="ECO:0000256" key="6">
    <source>
        <dbReference type="RuleBase" id="RU361218"/>
    </source>
</evidence>
<feature type="transmembrane region" description="Helical" evidence="6">
    <location>
        <begin position="53"/>
        <end position="77"/>
    </location>
</feature>
<dbReference type="OrthoDB" id="438211at2759"/>
<keyword evidence="5 6" id="KW-0472">Membrane</keyword>
<dbReference type="AlphaFoldDB" id="A0A8B6FP54"/>
<comment type="caution">
    <text evidence="6">Lacks conserved residue(s) required for the propagation of feature annotation.</text>
</comment>
<evidence type="ECO:0000313" key="7">
    <source>
        <dbReference type="EMBL" id="VDI51656.1"/>
    </source>
</evidence>
<feature type="transmembrane region" description="Helical" evidence="6">
    <location>
        <begin position="12"/>
        <end position="33"/>
    </location>
</feature>
<name>A0A8B6FP54_MYTGA</name>
<comment type="similarity">
    <text evidence="2 6">Belongs to the tetraspanin (TM4SF) family.</text>
</comment>
<comment type="caution">
    <text evidence="7">The sequence shown here is derived from an EMBL/GenBank/DDBJ whole genome shotgun (WGS) entry which is preliminary data.</text>
</comment>
<protein>
    <recommendedName>
        <fullName evidence="6">Tetraspanin</fullName>
    </recommendedName>
</protein>